<dbReference type="InterPro" id="IPR050238">
    <property type="entry name" value="DNA_Rep/Repair_Clamp_Loader"/>
</dbReference>
<dbReference type="SMART" id="SM00382">
    <property type="entry name" value="AAA"/>
    <property type="match status" value="1"/>
</dbReference>
<dbReference type="GO" id="GO:0016887">
    <property type="term" value="F:ATP hydrolysis activity"/>
    <property type="evidence" value="ECO:0007669"/>
    <property type="project" value="InterPro"/>
</dbReference>
<evidence type="ECO:0000256" key="1">
    <source>
        <dbReference type="ARBA" id="ARBA00022705"/>
    </source>
</evidence>
<dbReference type="GO" id="GO:0003689">
    <property type="term" value="F:DNA clamp loader activity"/>
    <property type="evidence" value="ECO:0007669"/>
    <property type="project" value="TreeGrafter"/>
</dbReference>
<feature type="domain" description="AAA+ ATPase" evidence="4">
    <location>
        <begin position="60"/>
        <end position="185"/>
    </location>
</feature>
<keyword evidence="1" id="KW-0235">DNA replication</keyword>
<dbReference type="EMBL" id="RWJI01000001">
    <property type="protein sequence ID" value="RRQ51535.1"/>
    <property type="molecule type" value="Genomic_DNA"/>
</dbReference>
<evidence type="ECO:0000313" key="6">
    <source>
        <dbReference type="Proteomes" id="UP000268553"/>
    </source>
</evidence>
<dbReference type="Proteomes" id="UP000268553">
    <property type="component" value="Unassembled WGS sequence"/>
</dbReference>
<comment type="caution">
    <text evidence="5">The sequence shown here is derived from an EMBL/GenBank/DDBJ whole genome shotgun (WGS) entry which is preliminary data.</text>
</comment>
<accession>A0A426RR92</accession>
<dbReference type="CDD" id="cd00009">
    <property type="entry name" value="AAA"/>
    <property type="match status" value="1"/>
</dbReference>
<keyword evidence="6" id="KW-1185">Reference proteome</keyword>
<sequence length="256" mass="28410">MQHKRGGKMPPLFYSKETEMSHSNNAYSPKSINDIVYGSDTAKELVSQLVTGLMPFPFSGVNGIIFYGPNGTGKSALARILPAAIDSFGAPNAAAVDYNFYKITATTDAKELIEKIAYQTQFMPLARFRYFIFDEFDLLNPRYLPSIKSVMNCDTSVFIMTTNSISKIENSIKSRSHLIAMPFAEANRWVPVMQSVLLDQKVLAPSEQYLCNIVTNCKYDARKIMGATLRLAFNLRSAGKIIPTTTQTNDALMIAA</sequence>
<name>A0A426RR92_9SPHN</name>
<evidence type="ECO:0000259" key="4">
    <source>
        <dbReference type="SMART" id="SM00382"/>
    </source>
</evidence>
<dbReference type="SUPFAM" id="SSF52540">
    <property type="entry name" value="P-loop containing nucleoside triphosphate hydrolases"/>
    <property type="match status" value="1"/>
</dbReference>
<gene>
    <name evidence="5" type="ORF">D7D48_01145</name>
</gene>
<dbReference type="InterPro" id="IPR027417">
    <property type="entry name" value="P-loop_NTPase"/>
</dbReference>
<proteinExistence type="predicted"/>
<evidence type="ECO:0000256" key="3">
    <source>
        <dbReference type="ARBA" id="ARBA00022840"/>
    </source>
</evidence>
<dbReference type="InterPro" id="IPR003959">
    <property type="entry name" value="ATPase_AAA_core"/>
</dbReference>
<evidence type="ECO:0000313" key="5">
    <source>
        <dbReference type="EMBL" id="RRQ51535.1"/>
    </source>
</evidence>
<dbReference type="GO" id="GO:0005524">
    <property type="term" value="F:ATP binding"/>
    <property type="evidence" value="ECO:0007669"/>
    <property type="project" value="UniProtKB-KW"/>
</dbReference>
<dbReference type="PANTHER" id="PTHR11669">
    <property type="entry name" value="REPLICATION FACTOR C / DNA POLYMERASE III GAMMA-TAU SUBUNIT"/>
    <property type="match status" value="1"/>
</dbReference>
<reference evidence="5 6" key="1">
    <citation type="submission" date="2018-12" db="EMBL/GenBank/DDBJ databases">
        <authorList>
            <person name="Kim S.-J."/>
            <person name="Jung G.-Y."/>
        </authorList>
    </citation>
    <scope>NUCLEOTIDE SEQUENCE [LARGE SCALE GENOMIC DNA]</scope>
    <source>
        <strain evidence="5 6">03SU3-P</strain>
    </source>
</reference>
<dbReference type="OrthoDB" id="7344521at2"/>
<protein>
    <submittedName>
        <fullName evidence="5">AAA family ATPase</fullName>
    </submittedName>
</protein>
<dbReference type="InterPro" id="IPR003593">
    <property type="entry name" value="AAA+_ATPase"/>
</dbReference>
<dbReference type="AlphaFoldDB" id="A0A426RR92"/>
<dbReference type="GO" id="GO:0006281">
    <property type="term" value="P:DNA repair"/>
    <property type="evidence" value="ECO:0007669"/>
    <property type="project" value="TreeGrafter"/>
</dbReference>
<dbReference type="Gene3D" id="3.40.50.300">
    <property type="entry name" value="P-loop containing nucleotide triphosphate hydrolases"/>
    <property type="match status" value="1"/>
</dbReference>
<dbReference type="Pfam" id="PF00004">
    <property type="entry name" value="AAA"/>
    <property type="match status" value="1"/>
</dbReference>
<dbReference type="GO" id="GO:0006261">
    <property type="term" value="P:DNA-templated DNA replication"/>
    <property type="evidence" value="ECO:0007669"/>
    <property type="project" value="TreeGrafter"/>
</dbReference>
<organism evidence="5 6">
    <name type="scientific">Sphingorhabdus wooponensis</name>
    <dbReference type="NCBI Taxonomy" id="940136"/>
    <lineage>
        <taxon>Bacteria</taxon>
        <taxon>Pseudomonadati</taxon>
        <taxon>Pseudomonadota</taxon>
        <taxon>Alphaproteobacteria</taxon>
        <taxon>Sphingomonadales</taxon>
        <taxon>Sphingomonadaceae</taxon>
        <taxon>Sphingorhabdus</taxon>
    </lineage>
</organism>
<keyword evidence="3" id="KW-0067">ATP-binding</keyword>
<keyword evidence="2" id="KW-0547">Nucleotide-binding</keyword>
<evidence type="ECO:0000256" key="2">
    <source>
        <dbReference type="ARBA" id="ARBA00022741"/>
    </source>
</evidence>
<dbReference type="PANTHER" id="PTHR11669:SF20">
    <property type="entry name" value="REPLICATION FACTOR C SUBUNIT 4"/>
    <property type="match status" value="1"/>
</dbReference>